<dbReference type="PROSITE" id="PS50847">
    <property type="entry name" value="GRAM_POS_ANCHORING"/>
    <property type="match status" value="1"/>
</dbReference>
<keyword evidence="1" id="KW-0134">Cell wall</keyword>
<evidence type="ECO:0000256" key="2">
    <source>
        <dbReference type="ARBA" id="ARBA00022525"/>
    </source>
</evidence>
<keyword evidence="2" id="KW-0964">Secreted</keyword>
<evidence type="ECO:0000256" key="3">
    <source>
        <dbReference type="ARBA" id="ARBA00022729"/>
    </source>
</evidence>
<evidence type="ECO:0000256" key="4">
    <source>
        <dbReference type="ARBA" id="ARBA00023088"/>
    </source>
</evidence>
<keyword evidence="5" id="KW-0812">Transmembrane</keyword>
<feature type="chain" id="PRO_5045309214" description="Gram-positive cocci surface proteins LPxTG domain-containing protein" evidence="6">
    <location>
        <begin position="21"/>
        <end position="401"/>
    </location>
</feature>
<dbReference type="InterPro" id="IPR019931">
    <property type="entry name" value="LPXTG_anchor"/>
</dbReference>
<evidence type="ECO:0000256" key="1">
    <source>
        <dbReference type="ARBA" id="ARBA00022512"/>
    </source>
</evidence>
<keyword evidence="9" id="KW-1185">Reference proteome</keyword>
<reference evidence="8 9" key="1">
    <citation type="submission" date="2022-10" db="EMBL/GenBank/DDBJ databases">
        <title>The complete genomes of actinobacterial strains from the NBC collection.</title>
        <authorList>
            <person name="Joergensen T.S."/>
            <person name="Alvarez Arevalo M."/>
            <person name="Sterndorff E.B."/>
            <person name="Faurdal D."/>
            <person name="Vuksanovic O."/>
            <person name="Mourched A.-S."/>
            <person name="Charusanti P."/>
            <person name="Shaw S."/>
            <person name="Blin K."/>
            <person name="Weber T."/>
        </authorList>
    </citation>
    <scope>NUCLEOTIDE SEQUENCE [LARGE SCALE GENOMIC DNA]</scope>
    <source>
        <strain evidence="8 9">NBC_01247</strain>
    </source>
</reference>
<dbReference type="Proteomes" id="UP001432014">
    <property type="component" value="Chromosome"/>
</dbReference>
<evidence type="ECO:0000259" key="7">
    <source>
        <dbReference type="PROSITE" id="PS50847"/>
    </source>
</evidence>
<keyword evidence="4" id="KW-0572">Peptidoglycan-anchor</keyword>
<gene>
    <name evidence="8" type="ORF">OG469_39245</name>
</gene>
<evidence type="ECO:0000313" key="9">
    <source>
        <dbReference type="Proteomes" id="UP001432014"/>
    </source>
</evidence>
<organism evidence="8 9">
    <name type="scientific">Kitasatospora herbaricolor</name>
    <dbReference type="NCBI Taxonomy" id="68217"/>
    <lineage>
        <taxon>Bacteria</taxon>
        <taxon>Bacillati</taxon>
        <taxon>Actinomycetota</taxon>
        <taxon>Actinomycetes</taxon>
        <taxon>Kitasatosporales</taxon>
        <taxon>Streptomycetaceae</taxon>
        <taxon>Kitasatospora</taxon>
    </lineage>
</organism>
<sequence>MKIRHALMAAALVSSPLALAVPAQAADPDRTLAFGTFTALQAGGGWSEGSITVTNKADTEYDAQHLVVEFGSQQEIGADDLKVEFADGATPDSWHTAPMVAMDLSTAKDGHDGLATDLTGANVKVAPHATHTFKIRIKLLQSSHQALVDDLSLRGFLAAGLDQTGQAKDWTVQATQRSAPLTGLDVAVSGLPKAIPADGKAHPFQVTIKTANGFDWHLTKASFFLYTGDGVKQPTACDAEIDVQNPADGSWHRVGLEAVAMDEGDVDLTKWATGPVDNRTLNARIAFGKGYTSTPESSIGFGYYPGAGPNHFWAMAGFAATPVNGAPACLDLAAVPGASPSVAASSAATKSAGAKASASASSAPLAETGSDGTGLTAAIAAGLLAVGATVVVGARRRGRRA</sequence>
<dbReference type="EMBL" id="CP108482">
    <property type="protein sequence ID" value="WUS61004.1"/>
    <property type="molecule type" value="Genomic_DNA"/>
</dbReference>
<keyword evidence="5" id="KW-1133">Transmembrane helix</keyword>
<keyword evidence="3 6" id="KW-0732">Signal</keyword>
<name>A0ABZ1WK16_9ACTN</name>
<feature type="domain" description="Gram-positive cocci surface proteins LPxTG" evidence="7">
    <location>
        <begin position="365"/>
        <end position="401"/>
    </location>
</feature>
<accession>A0ABZ1WK16</accession>
<evidence type="ECO:0000256" key="5">
    <source>
        <dbReference type="SAM" id="Phobius"/>
    </source>
</evidence>
<feature type="transmembrane region" description="Helical" evidence="5">
    <location>
        <begin position="374"/>
        <end position="394"/>
    </location>
</feature>
<evidence type="ECO:0000256" key="6">
    <source>
        <dbReference type="SAM" id="SignalP"/>
    </source>
</evidence>
<keyword evidence="5" id="KW-0472">Membrane</keyword>
<evidence type="ECO:0000313" key="8">
    <source>
        <dbReference type="EMBL" id="WUS61004.1"/>
    </source>
</evidence>
<proteinExistence type="predicted"/>
<protein>
    <recommendedName>
        <fullName evidence="7">Gram-positive cocci surface proteins LPxTG domain-containing protein</fullName>
    </recommendedName>
</protein>
<feature type="signal peptide" evidence="6">
    <location>
        <begin position="1"/>
        <end position="20"/>
    </location>
</feature>
<dbReference type="RefSeq" id="WP_329611662.1">
    <property type="nucleotide sequence ID" value="NZ_CP108482.1"/>
</dbReference>